<dbReference type="EMBL" id="JAJHUN010000010">
    <property type="protein sequence ID" value="KAJ4146973.1"/>
    <property type="molecule type" value="Genomic_DNA"/>
</dbReference>
<name>A0A9W8Q6M0_AKAMU</name>
<dbReference type="Proteomes" id="UP001144673">
    <property type="component" value="Chromosome 3"/>
</dbReference>
<evidence type="ECO:0000313" key="2">
    <source>
        <dbReference type="EMBL" id="KAJ4146973.1"/>
    </source>
</evidence>
<evidence type="ECO:0000313" key="3">
    <source>
        <dbReference type="Proteomes" id="UP001144673"/>
    </source>
</evidence>
<gene>
    <name evidence="2" type="ORF">LMH87_001526</name>
</gene>
<evidence type="ECO:0000256" key="1">
    <source>
        <dbReference type="SAM" id="MobiDB-lite"/>
    </source>
</evidence>
<comment type="caution">
    <text evidence="2">The sequence shown here is derived from an EMBL/GenBank/DDBJ whole genome shotgun (WGS) entry which is preliminary data.</text>
</comment>
<accession>A0A9W8Q6M0</accession>
<dbReference type="GeneID" id="80888685"/>
<sequence>MVMTTTSVHGYSSNATLSSPTLQTTRPAPADVRYICTRYERWSIDVDCGAPITGDGQVFGGDASDS</sequence>
<dbReference type="AlphaFoldDB" id="A0A9W8Q6M0"/>
<dbReference type="RefSeq" id="XP_056049914.1">
    <property type="nucleotide sequence ID" value="XM_056192815.1"/>
</dbReference>
<keyword evidence="3" id="KW-1185">Reference proteome</keyword>
<proteinExistence type="predicted"/>
<protein>
    <submittedName>
        <fullName evidence="2">Uncharacterized protein</fullName>
    </submittedName>
</protein>
<organism evidence="2 3">
    <name type="scientific">Akanthomyces muscarius</name>
    <name type="common">Entomopathogenic fungus</name>
    <name type="synonym">Lecanicillium muscarium</name>
    <dbReference type="NCBI Taxonomy" id="2231603"/>
    <lineage>
        <taxon>Eukaryota</taxon>
        <taxon>Fungi</taxon>
        <taxon>Dikarya</taxon>
        <taxon>Ascomycota</taxon>
        <taxon>Pezizomycotina</taxon>
        <taxon>Sordariomycetes</taxon>
        <taxon>Hypocreomycetidae</taxon>
        <taxon>Hypocreales</taxon>
        <taxon>Cordycipitaceae</taxon>
        <taxon>Akanthomyces</taxon>
    </lineage>
</organism>
<reference evidence="2" key="1">
    <citation type="journal article" date="2023" name="Access Microbiol">
        <title>De-novo genome assembly for Akanthomyces muscarius, a biocontrol agent of insect agricultural pests.</title>
        <authorList>
            <person name="Erdos Z."/>
            <person name="Studholme D.J."/>
            <person name="Raymond B."/>
            <person name="Sharma M."/>
        </authorList>
    </citation>
    <scope>NUCLEOTIDE SEQUENCE</scope>
    <source>
        <strain evidence="2">Ve6</strain>
    </source>
</reference>
<dbReference type="KEGG" id="amus:LMH87_001526"/>
<feature type="region of interest" description="Disordered" evidence="1">
    <location>
        <begin position="1"/>
        <end position="25"/>
    </location>
</feature>